<dbReference type="Proteomes" id="UP000255167">
    <property type="component" value="Unassembled WGS sequence"/>
</dbReference>
<reference evidence="1 2" key="1">
    <citation type="submission" date="2018-06" db="EMBL/GenBank/DDBJ databases">
        <authorList>
            <consortium name="Pathogen Informatics"/>
            <person name="Doyle S."/>
        </authorList>
    </citation>
    <scope>NUCLEOTIDE SEQUENCE [LARGE SCALE GENOMIC DNA]</scope>
    <source>
        <strain evidence="1 2">NCTC9617</strain>
    </source>
</reference>
<protein>
    <submittedName>
        <fullName evidence="1">Uncharacterized protein</fullName>
    </submittedName>
</protein>
<accession>A0A378F7J2</accession>
<name>A0A378F7J2_KLEPN</name>
<proteinExistence type="predicted"/>
<gene>
    <name evidence="1" type="ORF">NCTC9617_01674</name>
</gene>
<dbReference type="EMBL" id="UGNC01000004">
    <property type="protein sequence ID" value="STW40139.1"/>
    <property type="molecule type" value="Genomic_DNA"/>
</dbReference>
<dbReference type="AlphaFoldDB" id="A0A378F7J2"/>
<evidence type="ECO:0000313" key="2">
    <source>
        <dbReference type="Proteomes" id="UP000255167"/>
    </source>
</evidence>
<organism evidence="1 2">
    <name type="scientific">Klebsiella pneumoniae</name>
    <dbReference type="NCBI Taxonomy" id="573"/>
    <lineage>
        <taxon>Bacteria</taxon>
        <taxon>Pseudomonadati</taxon>
        <taxon>Pseudomonadota</taxon>
        <taxon>Gammaproteobacteria</taxon>
        <taxon>Enterobacterales</taxon>
        <taxon>Enterobacteriaceae</taxon>
        <taxon>Klebsiella/Raoultella group</taxon>
        <taxon>Klebsiella</taxon>
        <taxon>Klebsiella pneumoniae complex</taxon>
    </lineage>
</organism>
<sequence length="36" mass="4092">MSALRKCRMVEGQRAKRLPDSKYVGFIIVKPIDSVV</sequence>
<evidence type="ECO:0000313" key="1">
    <source>
        <dbReference type="EMBL" id="STW40139.1"/>
    </source>
</evidence>